<protein>
    <recommendedName>
        <fullName evidence="3">Peptidase M61 catalytic domain-containing protein</fullName>
    </recommendedName>
</protein>
<evidence type="ECO:0008006" key="3">
    <source>
        <dbReference type="Google" id="ProtNLM"/>
    </source>
</evidence>
<keyword evidence="2" id="KW-1185">Reference proteome</keyword>
<sequence>MLALAMVLASCRAETVRPPRPPPPAQEPSPALRYTITYVREPEPSLEVEVVRGSDAPREFLFTQEGGVRTVQAYSRTGEARVLQVEDRGISVPEDTRVLRYRYALETRRRGRWWNFSGGLKTGEDALLLAGRSWLIRPRVAEPGVRVELSVKGADALLPWQPGPDGQYHVSAEDLVDSGFQAFGGRRCQAQLQGAVLDIAILGTMTHVEDAQLCDWLRQRAEEVRYVRSRFPFPRISVSIYPVPGREDANVFGMVMWSSPPSVALLVGQDARLDALHRDWTALHELLHLTHPTFVPRAAWISEGLATYFTELVQARSGRMSAEAVWAEMIRGFRRGRAQAAGQTLQEMIDDSAPPGIYWVGAFFSLRLDVAIRRATHNARGLQDVLELLATQGSTSTVDAYGAAVDAVAGKPIFRALLEEDLHRPAFAGLEGLLEDLGVTPTPGGVTIQPARDSVLREALDGQKASRIQ</sequence>
<dbReference type="AlphaFoldDB" id="A0A085WHK0"/>
<comment type="caution">
    <text evidence="1">The sequence shown here is derived from an EMBL/GenBank/DDBJ whole genome shotgun (WGS) entry which is preliminary data.</text>
</comment>
<proteinExistence type="predicted"/>
<reference evidence="1 2" key="1">
    <citation type="submission" date="2014-04" db="EMBL/GenBank/DDBJ databases">
        <title>Genome assembly of Hyalangium minutum DSM 14724.</title>
        <authorList>
            <person name="Sharma G."/>
            <person name="Subramanian S."/>
        </authorList>
    </citation>
    <scope>NUCLEOTIDE SEQUENCE [LARGE SCALE GENOMIC DNA]</scope>
    <source>
        <strain evidence="1 2">DSM 14724</strain>
    </source>
</reference>
<dbReference type="Proteomes" id="UP000028725">
    <property type="component" value="Unassembled WGS sequence"/>
</dbReference>
<gene>
    <name evidence="1" type="ORF">DB31_8516</name>
</gene>
<dbReference type="Gene3D" id="1.10.390.10">
    <property type="entry name" value="Neutral Protease Domain 2"/>
    <property type="match status" value="1"/>
</dbReference>
<dbReference type="STRING" id="394096.DB31_8516"/>
<evidence type="ECO:0000313" key="2">
    <source>
        <dbReference type="Proteomes" id="UP000028725"/>
    </source>
</evidence>
<dbReference type="PATRIC" id="fig|394096.3.peg.4557"/>
<dbReference type="EMBL" id="JMCB01000008">
    <property type="protein sequence ID" value="KFE67163.1"/>
    <property type="molecule type" value="Genomic_DNA"/>
</dbReference>
<name>A0A085WHK0_9BACT</name>
<evidence type="ECO:0000313" key="1">
    <source>
        <dbReference type="EMBL" id="KFE67163.1"/>
    </source>
</evidence>
<accession>A0A085WHK0</accession>
<dbReference type="InterPro" id="IPR027268">
    <property type="entry name" value="Peptidase_M4/M1_CTD_sf"/>
</dbReference>
<organism evidence="1 2">
    <name type="scientific">Hyalangium minutum</name>
    <dbReference type="NCBI Taxonomy" id="394096"/>
    <lineage>
        <taxon>Bacteria</taxon>
        <taxon>Pseudomonadati</taxon>
        <taxon>Myxococcota</taxon>
        <taxon>Myxococcia</taxon>
        <taxon>Myxococcales</taxon>
        <taxon>Cystobacterineae</taxon>
        <taxon>Archangiaceae</taxon>
        <taxon>Hyalangium</taxon>
    </lineage>
</organism>